<sequence>MSAAATDPLNIISTPNTSPTTCILSNITSRPALNGQYCQAVEFTGSRYTVVLFDAKNAAATIVNGTAAPQPQLLKVQPSSLSKASIIDQTKLSALVAIEVLKLYANHEKVLNFGRRVTPALLQGRISPKQMLGAIALSIGILSLFIGYIIGFTKLFLSFSLVSMLLMISSPDWLRGLQENKPMMHVVRTSIGNLGMRWKAMILQMTGYAVSDRMAAASLVVLVLWTVKLLITPAVTNLGTASSFRNQPQYDAEFMYKLGYEDGKSGDVFGASLPSDMLAKSSDTLEDLDYAYNNPPPPLRSKPNLGMGTLLSIFALFRFGRDLVTQPDGTLIRDVNLIMVKLRSYEPWRLGLIFMSLYRVVGALSSFFR</sequence>
<evidence type="ECO:0000313" key="2">
    <source>
        <dbReference type="EMBL" id="KAL3773644.1"/>
    </source>
</evidence>
<dbReference type="AlphaFoldDB" id="A0ABD3NC63"/>
<protein>
    <submittedName>
        <fullName evidence="2">Uncharacterized protein</fullName>
    </submittedName>
</protein>
<comment type="caution">
    <text evidence="2">The sequence shown here is derived from an EMBL/GenBank/DDBJ whole genome shotgun (WGS) entry which is preliminary data.</text>
</comment>
<proteinExistence type="predicted"/>
<reference evidence="2 3" key="1">
    <citation type="submission" date="2024-10" db="EMBL/GenBank/DDBJ databases">
        <title>Updated reference genomes for cyclostephanoid diatoms.</title>
        <authorList>
            <person name="Roberts W.R."/>
            <person name="Alverson A.J."/>
        </authorList>
    </citation>
    <scope>NUCLEOTIDE SEQUENCE [LARGE SCALE GENOMIC DNA]</scope>
    <source>
        <strain evidence="2 3">AJA010-31</strain>
    </source>
</reference>
<feature type="transmembrane region" description="Helical" evidence="1">
    <location>
        <begin position="131"/>
        <end position="150"/>
    </location>
</feature>
<name>A0ABD3NC63_9STRA</name>
<organism evidence="2 3">
    <name type="scientific">Cyclotella atomus</name>
    <dbReference type="NCBI Taxonomy" id="382360"/>
    <lineage>
        <taxon>Eukaryota</taxon>
        <taxon>Sar</taxon>
        <taxon>Stramenopiles</taxon>
        <taxon>Ochrophyta</taxon>
        <taxon>Bacillariophyta</taxon>
        <taxon>Coscinodiscophyceae</taxon>
        <taxon>Thalassiosirophycidae</taxon>
        <taxon>Stephanodiscales</taxon>
        <taxon>Stephanodiscaceae</taxon>
        <taxon>Cyclotella</taxon>
    </lineage>
</organism>
<keyword evidence="1" id="KW-0472">Membrane</keyword>
<evidence type="ECO:0000256" key="1">
    <source>
        <dbReference type="SAM" id="Phobius"/>
    </source>
</evidence>
<evidence type="ECO:0000313" key="3">
    <source>
        <dbReference type="Proteomes" id="UP001530400"/>
    </source>
</evidence>
<accession>A0ABD3NC63</accession>
<dbReference type="EMBL" id="JALLPJ020001225">
    <property type="protein sequence ID" value="KAL3773644.1"/>
    <property type="molecule type" value="Genomic_DNA"/>
</dbReference>
<keyword evidence="3" id="KW-1185">Reference proteome</keyword>
<keyword evidence="1" id="KW-1133">Transmembrane helix</keyword>
<gene>
    <name evidence="2" type="ORF">ACHAWO_007711</name>
</gene>
<keyword evidence="1" id="KW-0812">Transmembrane</keyword>
<dbReference type="Proteomes" id="UP001530400">
    <property type="component" value="Unassembled WGS sequence"/>
</dbReference>